<dbReference type="PRINTS" id="PR00121">
    <property type="entry name" value="NAKATPASE"/>
</dbReference>
<keyword evidence="2" id="KW-1003">Cell membrane</keyword>
<evidence type="ECO:0000256" key="9">
    <source>
        <dbReference type="SAM" id="Phobius"/>
    </source>
</evidence>
<dbReference type="GO" id="GO:0030007">
    <property type="term" value="P:intracellular potassium ion homeostasis"/>
    <property type="evidence" value="ECO:0007669"/>
    <property type="project" value="TreeGrafter"/>
</dbReference>
<dbReference type="PANTHER" id="PTHR43294:SF21">
    <property type="entry name" value="CATION TRANSPORTING ATPASE"/>
    <property type="match status" value="1"/>
</dbReference>
<dbReference type="GO" id="GO:0036376">
    <property type="term" value="P:sodium ion export across plasma membrane"/>
    <property type="evidence" value="ECO:0007669"/>
    <property type="project" value="TreeGrafter"/>
</dbReference>
<comment type="subcellular location">
    <subcellularLocation>
        <location evidence="1">Cell membrane</location>
        <topology evidence="1">Multi-pass membrane protein</topology>
    </subcellularLocation>
</comment>
<dbReference type="Gene3D" id="2.70.150.10">
    <property type="entry name" value="Calcium-transporting ATPase, cytoplasmic transduction domain A"/>
    <property type="match status" value="1"/>
</dbReference>
<protein>
    <recommendedName>
        <fullName evidence="10">P-type ATPase A domain-containing protein</fullName>
    </recommendedName>
</protein>
<dbReference type="eggNOG" id="KOG0203">
    <property type="taxonomic scope" value="Eukaryota"/>
</dbReference>
<evidence type="ECO:0000259" key="10">
    <source>
        <dbReference type="Pfam" id="PF00122"/>
    </source>
</evidence>
<evidence type="ECO:0000256" key="3">
    <source>
        <dbReference type="ARBA" id="ARBA00022692"/>
    </source>
</evidence>
<dbReference type="SUPFAM" id="SSF81653">
    <property type="entry name" value="Calcium ATPase, transduction domain A"/>
    <property type="match status" value="1"/>
</dbReference>
<evidence type="ECO:0000256" key="1">
    <source>
        <dbReference type="ARBA" id="ARBA00004651"/>
    </source>
</evidence>
<dbReference type="InterPro" id="IPR023214">
    <property type="entry name" value="HAD_sf"/>
</dbReference>
<feature type="transmembrane region" description="Helical" evidence="9">
    <location>
        <begin position="179"/>
        <end position="201"/>
    </location>
</feature>
<dbReference type="OMA" id="GIQMYFH"/>
<dbReference type="FunFam" id="3.40.50.1000:FF:000001">
    <property type="entry name" value="Phospholipid-transporting ATPase IC"/>
    <property type="match status" value="1"/>
</dbReference>
<dbReference type="EMBL" id="JH431649">
    <property type="status" value="NOT_ANNOTATED_CDS"/>
    <property type="molecule type" value="Genomic_DNA"/>
</dbReference>
<dbReference type="SUPFAM" id="SSF81665">
    <property type="entry name" value="Calcium ATPase, transmembrane domain M"/>
    <property type="match status" value="1"/>
</dbReference>
<dbReference type="GO" id="GO:0006883">
    <property type="term" value="P:intracellular sodium ion homeostasis"/>
    <property type="evidence" value="ECO:0007669"/>
    <property type="project" value="TreeGrafter"/>
</dbReference>
<dbReference type="Gene3D" id="1.20.1110.10">
    <property type="entry name" value="Calcium-transporting ATPase, transmembrane domain"/>
    <property type="match status" value="1"/>
</dbReference>
<dbReference type="SUPFAM" id="SSF81660">
    <property type="entry name" value="Metal cation-transporting ATPase, ATP-binding domain N"/>
    <property type="match status" value="1"/>
</dbReference>
<keyword evidence="6" id="KW-1278">Translocase</keyword>
<dbReference type="InterPro" id="IPR050510">
    <property type="entry name" value="Cation_transp_ATPase_P-type"/>
</dbReference>
<dbReference type="InterPro" id="IPR023298">
    <property type="entry name" value="ATPase_P-typ_TM_dom_sf"/>
</dbReference>
<keyword evidence="8 9" id="KW-0472">Membrane</keyword>
<dbReference type="AlphaFoldDB" id="T1IXJ6"/>
<dbReference type="GO" id="GO:0005391">
    <property type="term" value="F:P-type sodium:potassium-exchanging transporter activity"/>
    <property type="evidence" value="ECO:0007669"/>
    <property type="project" value="TreeGrafter"/>
</dbReference>
<dbReference type="GO" id="GO:0016887">
    <property type="term" value="F:ATP hydrolysis activity"/>
    <property type="evidence" value="ECO:0007669"/>
    <property type="project" value="InterPro"/>
</dbReference>
<dbReference type="FunFam" id="3.40.1110.10:FF:000001">
    <property type="entry name" value="Sodium/potassium-transporting ATPase subunit alpha"/>
    <property type="match status" value="1"/>
</dbReference>
<evidence type="ECO:0000313" key="12">
    <source>
        <dbReference type="Proteomes" id="UP000014500"/>
    </source>
</evidence>
<evidence type="ECO:0000256" key="4">
    <source>
        <dbReference type="ARBA" id="ARBA00022741"/>
    </source>
</evidence>
<dbReference type="Pfam" id="PF13246">
    <property type="entry name" value="Cation_ATPase"/>
    <property type="match status" value="1"/>
</dbReference>
<dbReference type="InterPro" id="IPR018303">
    <property type="entry name" value="ATPase_P-typ_P_site"/>
</dbReference>
<dbReference type="PANTHER" id="PTHR43294">
    <property type="entry name" value="SODIUM/POTASSIUM-TRANSPORTING ATPASE SUBUNIT ALPHA"/>
    <property type="match status" value="1"/>
</dbReference>
<dbReference type="InterPro" id="IPR001757">
    <property type="entry name" value="P_typ_ATPase"/>
</dbReference>
<keyword evidence="4" id="KW-0547">Nucleotide-binding</keyword>
<dbReference type="Pfam" id="PF00122">
    <property type="entry name" value="E1-E2_ATPase"/>
    <property type="match status" value="1"/>
</dbReference>
<dbReference type="InterPro" id="IPR023299">
    <property type="entry name" value="ATPase_P-typ_cyto_dom_N"/>
</dbReference>
<evidence type="ECO:0000256" key="8">
    <source>
        <dbReference type="ARBA" id="ARBA00023136"/>
    </source>
</evidence>
<dbReference type="PROSITE" id="PS00154">
    <property type="entry name" value="ATPASE_E1_E2"/>
    <property type="match status" value="1"/>
</dbReference>
<dbReference type="GO" id="GO:1990573">
    <property type="term" value="P:potassium ion import across plasma membrane"/>
    <property type="evidence" value="ECO:0007669"/>
    <property type="project" value="TreeGrafter"/>
</dbReference>
<name>T1IXJ6_STRMM</name>
<proteinExistence type="predicted"/>
<dbReference type="NCBIfam" id="TIGR01494">
    <property type="entry name" value="ATPase_P-type"/>
    <property type="match status" value="1"/>
</dbReference>
<feature type="transmembrane region" description="Helical" evidence="9">
    <location>
        <begin position="213"/>
        <end position="237"/>
    </location>
</feature>
<evidence type="ECO:0000256" key="6">
    <source>
        <dbReference type="ARBA" id="ARBA00022967"/>
    </source>
</evidence>
<sequence>MTYFAYAIEVSESDNWLNENIFLASLLLMVVLAMGSLTYYQEVEATQLMASFNVLVPHHSLVLRNGLKDTVPAADVVTGDIIYVEAGDQIPCDLYIIESNAFKVDNSSLTGESEPQTRSPGFSNDNPFETKNLAFLSTYAIEGSCCGIAIRTGDNTAIGKVAHLTSTVKGVQKPIAKDLAIFVRVLCIISITVGILCFVFARIYHFPWVESLLLMISLFVGSVPDGLMPSVVVSLMLAAKRLAKKQVVVKNIESVETLGSTTVICSDKTGTLTQNRMTVGHLWFDNTVFKTNTEADQTGREPSDYDVMCESFNLLMQVAVLCSRAEFKPNQEFKPVMLRDAQGDASESALLKFATLKFPKEINSFRLIYKKVCEIPFSSVRKYQVSIHEFPNSKTYNYILVMKGAPESVIELCSTIYVKEKEMRIDNDTKSLYNEACHQFASTGERVLAFCHYYLSSEIYPKGFKFDADKVNFNLTNLCLLGLISMVDPPRPNVLESVLKCRTAGIKVYSLGNCCKWL</sequence>
<keyword evidence="3 9" id="KW-0812">Transmembrane</keyword>
<accession>T1IXJ6</accession>
<dbReference type="GO" id="GO:1902600">
    <property type="term" value="P:proton transmembrane transport"/>
    <property type="evidence" value="ECO:0007669"/>
    <property type="project" value="TreeGrafter"/>
</dbReference>
<dbReference type="InterPro" id="IPR008250">
    <property type="entry name" value="ATPase_P-typ_transduc_dom_A_sf"/>
</dbReference>
<evidence type="ECO:0000256" key="5">
    <source>
        <dbReference type="ARBA" id="ARBA00022840"/>
    </source>
</evidence>
<reference evidence="11" key="2">
    <citation type="submission" date="2015-02" db="UniProtKB">
        <authorList>
            <consortium name="EnsemblMetazoa"/>
        </authorList>
    </citation>
    <scope>IDENTIFICATION</scope>
</reference>
<dbReference type="HOGENOM" id="CLU_002360_4_3_1"/>
<dbReference type="STRING" id="126957.T1IXJ6"/>
<evidence type="ECO:0000256" key="7">
    <source>
        <dbReference type="ARBA" id="ARBA00022989"/>
    </source>
</evidence>
<dbReference type="GO" id="GO:0005524">
    <property type="term" value="F:ATP binding"/>
    <property type="evidence" value="ECO:0007669"/>
    <property type="project" value="UniProtKB-KW"/>
</dbReference>
<dbReference type="Gene3D" id="3.40.1110.10">
    <property type="entry name" value="Calcium-transporting ATPase, cytoplasmic domain N"/>
    <property type="match status" value="1"/>
</dbReference>
<dbReference type="GO" id="GO:0005886">
    <property type="term" value="C:plasma membrane"/>
    <property type="evidence" value="ECO:0007669"/>
    <property type="project" value="UniProtKB-SubCell"/>
</dbReference>
<dbReference type="EnsemblMetazoa" id="SMAR005930-RA">
    <property type="protein sequence ID" value="SMAR005930-PA"/>
    <property type="gene ID" value="SMAR005930"/>
</dbReference>
<reference evidence="12" key="1">
    <citation type="submission" date="2011-05" db="EMBL/GenBank/DDBJ databases">
        <authorList>
            <person name="Richards S.R."/>
            <person name="Qu J."/>
            <person name="Jiang H."/>
            <person name="Jhangiani S.N."/>
            <person name="Agravi P."/>
            <person name="Goodspeed R."/>
            <person name="Gross S."/>
            <person name="Mandapat C."/>
            <person name="Jackson L."/>
            <person name="Mathew T."/>
            <person name="Pu L."/>
            <person name="Thornton R."/>
            <person name="Saada N."/>
            <person name="Wilczek-Boney K.B."/>
            <person name="Lee S."/>
            <person name="Kovar C."/>
            <person name="Wu Y."/>
            <person name="Scherer S.E."/>
            <person name="Worley K.C."/>
            <person name="Muzny D.M."/>
            <person name="Gibbs R."/>
        </authorList>
    </citation>
    <scope>NUCLEOTIDE SEQUENCE</scope>
    <source>
        <strain evidence="12">Brora</strain>
    </source>
</reference>
<evidence type="ECO:0000256" key="2">
    <source>
        <dbReference type="ARBA" id="ARBA00022475"/>
    </source>
</evidence>
<dbReference type="Proteomes" id="UP000014500">
    <property type="component" value="Unassembled WGS sequence"/>
</dbReference>
<evidence type="ECO:0000313" key="11">
    <source>
        <dbReference type="EnsemblMetazoa" id="SMAR005930-PA"/>
    </source>
</evidence>
<dbReference type="PhylomeDB" id="T1IXJ6"/>
<dbReference type="Gene3D" id="3.40.50.1000">
    <property type="entry name" value="HAD superfamily/HAD-like"/>
    <property type="match status" value="1"/>
</dbReference>
<keyword evidence="7 9" id="KW-1133">Transmembrane helix</keyword>
<organism evidence="11 12">
    <name type="scientific">Strigamia maritima</name>
    <name type="common">European centipede</name>
    <name type="synonym">Geophilus maritimus</name>
    <dbReference type="NCBI Taxonomy" id="126957"/>
    <lineage>
        <taxon>Eukaryota</taxon>
        <taxon>Metazoa</taxon>
        <taxon>Ecdysozoa</taxon>
        <taxon>Arthropoda</taxon>
        <taxon>Myriapoda</taxon>
        <taxon>Chilopoda</taxon>
        <taxon>Pleurostigmophora</taxon>
        <taxon>Geophilomorpha</taxon>
        <taxon>Linotaeniidae</taxon>
        <taxon>Strigamia</taxon>
    </lineage>
</organism>
<keyword evidence="12" id="KW-1185">Reference proteome</keyword>
<feature type="transmembrane region" description="Helical" evidence="9">
    <location>
        <begin position="20"/>
        <end position="40"/>
    </location>
</feature>
<dbReference type="PRINTS" id="PR00119">
    <property type="entry name" value="CATATPASE"/>
</dbReference>
<dbReference type="InterPro" id="IPR059000">
    <property type="entry name" value="ATPase_P-type_domA"/>
</dbReference>
<feature type="domain" description="P-type ATPase A" evidence="10">
    <location>
        <begin position="55"/>
        <end position="165"/>
    </location>
</feature>
<keyword evidence="5" id="KW-0067">ATP-binding</keyword>